<dbReference type="Proteomes" id="UP000051176">
    <property type="component" value="Unassembled WGS sequence"/>
</dbReference>
<dbReference type="PROSITE" id="PS51301">
    <property type="entry name" value="KILA_N"/>
    <property type="match status" value="1"/>
</dbReference>
<dbReference type="SMART" id="SM01252">
    <property type="entry name" value="KilA-N"/>
    <property type="match status" value="1"/>
</dbReference>
<organism evidence="3 4">
    <name type="scientific">Levilactobacillus parabrevis ATCC 53295</name>
    <dbReference type="NCBI Taxonomy" id="1267003"/>
    <lineage>
        <taxon>Bacteria</taxon>
        <taxon>Bacillati</taxon>
        <taxon>Bacillota</taxon>
        <taxon>Bacilli</taxon>
        <taxon>Lactobacillales</taxon>
        <taxon>Lactobacillaceae</taxon>
        <taxon>Levilactobacillus</taxon>
    </lineage>
</organism>
<accession>A0A0R1GR80</accession>
<evidence type="ECO:0000313" key="3">
    <source>
        <dbReference type="EMBL" id="KRK36400.1"/>
    </source>
</evidence>
<evidence type="ECO:0000259" key="2">
    <source>
        <dbReference type="PROSITE" id="PS51301"/>
    </source>
</evidence>
<feature type="region of interest" description="Disordered" evidence="1">
    <location>
        <begin position="276"/>
        <end position="297"/>
    </location>
</feature>
<protein>
    <submittedName>
        <fullName evidence="3">KilA domain protein</fullName>
    </submittedName>
</protein>
<dbReference type="PATRIC" id="fig|1267003.4.peg.925"/>
<evidence type="ECO:0000313" key="4">
    <source>
        <dbReference type="Proteomes" id="UP000051176"/>
    </source>
</evidence>
<dbReference type="Pfam" id="PF04383">
    <property type="entry name" value="KilA-N"/>
    <property type="match status" value="1"/>
</dbReference>
<feature type="compositionally biased region" description="Polar residues" evidence="1">
    <location>
        <begin position="286"/>
        <end position="297"/>
    </location>
</feature>
<name>A0A0R1GR80_9LACO</name>
<dbReference type="AlphaFoldDB" id="A0A0R1GR80"/>
<dbReference type="STRING" id="357278.IV61_GL000942"/>
<comment type="caution">
    <text evidence="3">The sequence shown here is derived from an EMBL/GenBank/DDBJ whole genome shotgun (WGS) entry which is preliminary data.</text>
</comment>
<dbReference type="InterPro" id="IPR017880">
    <property type="entry name" value="KilA_N"/>
</dbReference>
<sequence length="297" mass="34095">MGLKRREMTNHRDTIHTYGISVSVFQKDAQTDYICLTDIAKYKNQTAPNELIRNWMRSKNTIEYLGTWEELHNSHLNTKGLTDLLTEAGSNAFILSPTKWIKETNAIGILSRPGRYGGTYAHSDIAFDFASWISPQFRLYLIKDYQQLKQNSHSHLNTEWNLNRQLAKVNYRIHTDAVKDSIVVLSSQQTQYKYATEADRLNMAIFGETAKQWKNENPNATGNIRDNASLEQLTVLTNLESFNAELLISKVPAEERTKRLNKMAIRQLQTLLTNTDSMDKLRNLSPAETSKNPQKLN</sequence>
<keyword evidence="4" id="KW-1185">Reference proteome</keyword>
<evidence type="ECO:0000256" key="1">
    <source>
        <dbReference type="SAM" id="MobiDB-lite"/>
    </source>
</evidence>
<dbReference type="InterPro" id="IPR018004">
    <property type="entry name" value="KilA/APSES_HTH"/>
</dbReference>
<proteinExistence type="predicted"/>
<gene>
    <name evidence="3" type="ORF">FD07_GL000872</name>
</gene>
<dbReference type="EMBL" id="AZCZ01000022">
    <property type="protein sequence ID" value="KRK36400.1"/>
    <property type="molecule type" value="Genomic_DNA"/>
</dbReference>
<reference evidence="3 4" key="1">
    <citation type="journal article" date="2015" name="Genome Announc.">
        <title>Expanding the biotechnology potential of lactobacilli through comparative genomics of 213 strains and associated genera.</title>
        <authorList>
            <person name="Sun Z."/>
            <person name="Harris H.M."/>
            <person name="McCann A."/>
            <person name="Guo C."/>
            <person name="Argimon S."/>
            <person name="Zhang W."/>
            <person name="Yang X."/>
            <person name="Jeffery I.B."/>
            <person name="Cooney J.C."/>
            <person name="Kagawa T.F."/>
            <person name="Liu W."/>
            <person name="Song Y."/>
            <person name="Salvetti E."/>
            <person name="Wrobel A."/>
            <person name="Rasinkangas P."/>
            <person name="Parkhill J."/>
            <person name="Rea M.C."/>
            <person name="O'Sullivan O."/>
            <person name="Ritari J."/>
            <person name="Douillard F.P."/>
            <person name="Paul Ross R."/>
            <person name="Yang R."/>
            <person name="Briner A.E."/>
            <person name="Felis G.E."/>
            <person name="de Vos W.M."/>
            <person name="Barrangou R."/>
            <person name="Klaenhammer T.R."/>
            <person name="Caufield P.W."/>
            <person name="Cui Y."/>
            <person name="Zhang H."/>
            <person name="O'Toole P.W."/>
        </authorList>
    </citation>
    <scope>NUCLEOTIDE SEQUENCE [LARGE SCALE GENOMIC DNA]</scope>
    <source>
        <strain evidence="3 4">ATCC 53295</strain>
    </source>
</reference>
<feature type="domain" description="KilA-N" evidence="2">
    <location>
        <begin position="11"/>
        <end position="148"/>
    </location>
</feature>